<dbReference type="GO" id="GO:0003677">
    <property type="term" value="F:DNA binding"/>
    <property type="evidence" value="ECO:0007669"/>
    <property type="project" value="InterPro"/>
</dbReference>
<name>C0E9G7_9FIRM</name>
<keyword evidence="3" id="KW-0731">Sigma factor</keyword>
<dbReference type="InterPro" id="IPR013249">
    <property type="entry name" value="RNA_pol_sigma70_r4_t2"/>
</dbReference>
<evidence type="ECO:0000259" key="5">
    <source>
        <dbReference type="Pfam" id="PF04542"/>
    </source>
</evidence>
<dbReference type="InterPro" id="IPR007627">
    <property type="entry name" value="RNA_pol_sigma70_r2"/>
</dbReference>
<dbReference type="CDD" id="cd06171">
    <property type="entry name" value="Sigma70_r4"/>
    <property type="match status" value="1"/>
</dbReference>
<dbReference type="Gene3D" id="1.10.1740.10">
    <property type="match status" value="1"/>
</dbReference>
<dbReference type="eggNOG" id="COG1595">
    <property type="taxonomic scope" value="Bacteria"/>
</dbReference>
<dbReference type="InterPro" id="IPR014284">
    <property type="entry name" value="RNA_pol_sigma-70_dom"/>
</dbReference>
<evidence type="ECO:0000256" key="3">
    <source>
        <dbReference type="ARBA" id="ARBA00023082"/>
    </source>
</evidence>
<dbReference type="Proteomes" id="UP000003340">
    <property type="component" value="Unassembled WGS sequence"/>
</dbReference>
<comment type="caution">
    <text evidence="7">The sequence shown here is derived from an EMBL/GenBank/DDBJ whole genome shotgun (WGS) entry which is preliminary data.</text>
</comment>
<dbReference type="InterPro" id="IPR013324">
    <property type="entry name" value="RNA_pol_sigma_r3/r4-like"/>
</dbReference>
<proteinExistence type="inferred from homology"/>
<evidence type="ECO:0000313" key="7">
    <source>
        <dbReference type="EMBL" id="EEG31877.1"/>
    </source>
</evidence>
<dbReference type="Pfam" id="PF04542">
    <property type="entry name" value="Sigma70_r2"/>
    <property type="match status" value="1"/>
</dbReference>
<evidence type="ECO:0000313" key="8">
    <source>
        <dbReference type="Proteomes" id="UP000003340"/>
    </source>
</evidence>
<dbReference type="SUPFAM" id="SSF88659">
    <property type="entry name" value="Sigma3 and sigma4 domains of RNA polymerase sigma factors"/>
    <property type="match status" value="1"/>
</dbReference>
<dbReference type="STRING" id="537013.CLOSTMETH_00466"/>
<dbReference type="SUPFAM" id="SSF88946">
    <property type="entry name" value="Sigma2 domain of RNA polymerase sigma factors"/>
    <property type="match status" value="1"/>
</dbReference>
<evidence type="ECO:0000256" key="4">
    <source>
        <dbReference type="ARBA" id="ARBA00023163"/>
    </source>
</evidence>
<dbReference type="AlphaFoldDB" id="C0E9G7"/>
<dbReference type="GO" id="GO:0016987">
    <property type="term" value="F:sigma factor activity"/>
    <property type="evidence" value="ECO:0007669"/>
    <property type="project" value="UniProtKB-KW"/>
</dbReference>
<dbReference type="NCBIfam" id="TIGR02937">
    <property type="entry name" value="sigma70-ECF"/>
    <property type="match status" value="1"/>
</dbReference>
<keyword evidence="4" id="KW-0804">Transcription</keyword>
<organism evidence="7 8">
    <name type="scientific">[Clostridium] methylpentosum DSM 5476</name>
    <dbReference type="NCBI Taxonomy" id="537013"/>
    <lineage>
        <taxon>Bacteria</taxon>
        <taxon>Bacillati</taxon>
        <taxon>Bacillota</taxon>
        <taxon>Clostridia</taxon>
        <taxon>Eubacteriales</taxon>
        <taxon>Oscillospiraceae</taxon>
        <taxon>Oscillospiraceae incertae sedis</taxon>
    </lineage>
</organism>
<feature type="domain" description="RNA polymerase sigma factor 70 region 4 type 2" evidence="6">
    <location>
        <begin position="114"/>
        <end position="157"/>
    </location>
</feature>
<protein>
    <submittedName>
        <fullName evidence="7">Sigma-70 region 2</fullName>
    </submittedName>
</protein>
<reference evidence="7 8" key="2">
    <citation type="submission" date="2009-02" db="EMBL/GenBank/DDBJ databases">
        <title>Draft genome sequence of Clostridium methylpentosum (DSM 5476).</title>
        <authorList>
            <person name="Sudarsanam P."/>
            <person name="Ley R."/>
            <person name="Guruge J."/>
            <person name="Turnbaugh P.J."/>
            <person name="Mahowald M."/>
            <person name="Liep D."/>
            <person name="Gordon J."/>
        </authorList>
    </citation>
    <scope>NUCLEOTIDE SEQUENCE [LARGE SCALE GENOMIC DNA]</scope>
    <source>
        <strain evidence="7 8">DSM 5476</strain>
    </source>
</reference>
<feature type="domain" description="RNA polymerase sigma-70 region 2" evidence="5">
    <location>
        <begin position="19"/>
        <end position="85"/>
    </location>
</feature>
<dbReference type="PANTHER" id="PTHR43133">
    <property type="entry name" value="RNA POLYMERASE ECF-TYPE SIGMA FACTO"/>
    <property type="match status" value="1"/>
</dbReference>
<dbReference type="HOGENOM" id="CLU_047691_3_1_9"/>
<sequence length="173" mass="20362">MEQLIKQAQQGDPEAFIELIELNKQSMYKAARAILRNTEDVADAMQETILSCFQNIKNLKQPRYFKTWLTKILINKCNDIIRKNKNMVLVEEIREEGYSENSDVKISLKENFRSLEDDYRIILVLYYVHGFNIREISQILNLNQNTVKTRLSRGRERFKTAYLAGNEEGFIYG</sequence>
<reference evidence="7 8" key="1">
    <citation type="submission" date="2009-01" db="EMBL/GenBank/DDBJ databases">
        <authorList>
            <person name="Fulton L."/>
            <person name="Clifton S."/>
            <person name="Fulton B."/>
            <person name="Xu J."/>
            <person name="Minx P."/>
            <person name="Pepin K.H."/>
            <person name="Johnson M."/>
            <person name="Bhonagiri V."/>
            <person name="Nash W.E."/>
            <person name="Mardis E.R."/>
            <person name="Wilson R.K."/>
        </authorList>
    </citation>
    <scope>NUCLEOTIDE SEQUENCE [LARGE SCALE GENOMIC DNA]</scope>
    <source>
        <strain evidence="7 8">DSM 5476</strain>
    </source>
</reference>
<keyword evidence="8" id="KW-1185">Reference proteome</keyword>
<comment type="similarity">
    <text evidence="1">Belongs to the sigma-70 factor family. ECF subfamily.</text>
</comment>
<dbReference type="GO" id="GO:0006352">
    <property type="term" value="P:DNA-templated transcription initiation"/>
    <property type="evidence" value="ECO:0007669"/>
    <property type="project" value="InterPro"/>
</dbReference>
<evidence type="ECO:0000256" key="1">
    <source>
        <dbReference type="ARBA" id="ARBA00010641"/>
    </source>
</evidence>
<dbReference type="Pfam" id="PF08281">
    <property type="entry name" value="Sigma70_r4_2"/>
    <property type="match status" value="1"/>
</dbReference>
<evidence type="ECO:0000256" key="2">
    <source>
        <dbReference type="ARBA" id="ARBA00023015"/>
    </source>
</evidence>
<evidence type="ECO:0000259" key="6">
    <source>
        <dbReference type="Pfam" id="PF08281"/>
    </source>
</evidence>
<dbReference type="InterPro" id="IPR036388">
    <property type="entry name" value="WH-like_DNA-bd_sf"/>
</dbReference>
<dbReference type="EMBL" id="ACEC01000020">
    <property type="protein sequence ID" value="EEG31877.1"/>
    <property type="molecule type" value="Genomic_DNA"/>
</dbReference>
<gene>
    <name evidence="7" type="ORF">CLOSTMETH_00466</name>
</gene>
<dbReference type="InterPro" id="IPR013325">
    <property type="entry name" value="RNA_pol_sigma_r2"/>
</dbReference>
<dbReference type="InterPro" id="IPR039425">
    <property type="entry name" value="RNA_pol_sigma-70-like"/>
</dbReference>
<dbReference type="Gene3D" id="1.10.10.10">
    <property type="entry name" value="Winged helix-like DNA-binding domain superfamily/Winged helix DNA-binding domain"/>
    <property type="match status" value="1"/>
</dbReference>
<keyword evidence="2" id="KW-0805">Transcription regulation</keyword>
<accession>C0E9G7</accession>
<dbReference type="PANTHER" id="PTHR43133:SF51">
    <property type="entry name" value="RNA POLYMERASE SIGMA FACTOR"/>
    <property type="match status" value="1"/>
</dbReference>